<sequence length="167" mass="18443">MKRIVPTLLTTTLALGACSDDMSDLRREVAAIKARTSTNIPPIPQPKQFESFAYVPDGRRDPFVAVVETSRQAVSGPRPDMNRNREPLEEFPLDALRMMGTISTPKGVFALIKAPDEVIHRVTVKNYMGQNYGQIVSITPTEVTLLELIEDGFGGWTQRTAVVALSE</sequence>
<proteinExistence type="predicted"/>
<reference evidence="1 2" key="1">
    <citation type="submission" date="2024-06" db="EMBL/GenBank/DDBJ databases">
        <authorList>
            <person name="Li Z."/>
            <person name="Jiang Y."/>
        </authorList>
    </citation>
    <scope>NUCLEOTIDE SEQUENCE [LARGE SCALE GENOMIC DNA]</scope>
    <source>
        <strain evidence="1 2">HSW-8</strain>
    </source>
</reference>
<comment type="caution">
    <text evidence="1">The sequence shown here is derived from an EMBL/GenBank/DDBJ whole genome shotgun (WGS) entry which is preliminary data.</text>
</comment>
<organism evidence="1 2">
    <name type="scientific">Sinimarinibacterium thermocellulolyticum</name>
    <dbReference type="NCBI Taxonomy" id="3170016"/>
    <lineage>
        <taxon>Bacteria</taxon>
        <taxon>Pseudomonadati</taxon>
        <taxon>Pseudomonadota</taxon>
        <taxon>Gammaproteobacteria</taxon>
        <taxon>Nevskiales</taxon>
        <taxon>Nevskiaceae</taxon>
        <taxon>Sinimarinibacterium</taxon>
    </lineage>
</organism>
<keyword evidence="2" id="KW-1185">Reference proteome</keyword>
<gene>
    <name evidence="1" type="ORF">ABSH63_12650</name>
</gene>
<dbReference type="InterPro" id="IPR007446">
    <property type="entry name" value="PilP"/>
</dbReference>
<accession>A0ABV2AD78</accession>
<dbReference type="Pfam" id="PF04351">
    <property type="entry name" value="PilP"/>
    <property type="match status" value="1"/>
</dbReference>
<protein>
    <submittedName>
        <fullName evidence="1">Pilus assembly protein PilP</fullName>
    </submittedName>
</protein>
<name>A0ABV2AD78_9GAMM</name>
<dbReference type="PIRSF" id="PIRSF016481">
    <property type="entry name" value="Pilus_assembly_PilP"/>
    <property type="match status" value="1"/>
</dbReference>
<dbReference type="EMBL" id="JBEPIJ010000015">
    <property type="protein sequence ID" value="MES0874846.1"/>
    <property type="molecule type" value="Genomic_DNA"/>
</dbReference>
<evidence type="ECO:0000313" key="2">
    <source>
        <dbReference type="Proteomes" id="UP001465331"/>
    </source>
</evidence>
<dbReference type="Gene3D" id="2.30.30.830">
    <property type="match status" value="1"/>
</dbReference>
<dbReference type="PROSITE" id="PS51257">
    <property type="entry name" value="PROKAR_LIPOPROTEIN"/>
    <property type="match status" value="1"/>
</dbReference>
<dbReference type="Proteomes" id="UP001465331">
    <property type="component" value="Unassembled WGS sequence"/>
</dbReference>
<evidence type="ECO:0000313" key="1">
    <source>
        <dbReference type="EMBL" id="MES0874846.1"/>
    </source>
</evidence>
<dbReference type="RefSeq" id="WP_352890229.1">
    <property type="nucleotide sequence ID" value="NZ_JBEPIJ010000015.1"/>
</dbReference>